<dbReference type="AlphaFoldDB" id="A0A816CUM4"/>
<dbReference type="EMBL" id="CAJOBF010002023">
    <property type="protein sequence ID" value="CAF4003988.1"/>
    <property type="molecule type" value="Genomic_DNA"/>
</dbReference>
<sequence length="374" mass="43017">MKRSEEPAMFLIIVLCFYVVGRVQGVSRPLVIGHRGAAYLPELTLAAQSMGYAFGADIIEIDVCLSRDNQLIVIHDIYLDGVSNVAEIFPNRNRSNGYSYVIDFDLEELRRLTIRERFRPFNGTQIFPLRFPSNSVITFQLATLNETIELLLGFNRATGQQRQLLIEIKKPEYHLKYNKSISSIVLETLNAYNLKESSDPIILQTFHIEELMHIRRNLGSKLRLFALMTWNRINESSSDYDFYRSEDGIRNLSNVIQAIAPNHEFIVNYDSNGTILGNTNLTKWAHQNGLAVYPFTFRRDSFPGRSFEQLIQYFLHTARVDGFITDHPDVILEFLRREMAAKDVIFIQQNSSSSLISSMLILVFNMIIISKMIV</sequence>
<keyword evidence="3 7" id="KW-0732">Signal</keyword>
<dbReference type="NCBIfam" id="NF008354">
    <property type="entry name" value="PRK11143.1"/>
    <property type="match status" value="1"/>
</dbReference>
<evidence type="ECO:0000256" key="7">
    <source>
        <dbReference type="SAM" id="SignalP"/>
    </source>
</evidence>
<dbReference type="Proteomes" id="UP000663887">
    <property type="component" value="Unassembled WGS sequence"/>
</dbReference>
<keyword evidence="5" id="KW-0378">Hydrolase</keyword>
<dbReference type="InterPro" id="IPR030395">
    <property type="entry name" value="GP_PDE_dom"/>
</dbReference>
<evidence type="ECO:0000313" key="13">
    <source>
        <dbReference type="EMBL" id="CAF4003988.1"/>
    </source>
</evidence>
<dbReference type="Gene3D" id="3.20.20.190">
    <property type="entry name" value="Phosphatidylinositol (PI) phosphodiesterase"/>
    <property type="match status" value="1"/>
</dbReference>
<comment type="similarity">
    <text evidence="1">Belongs to the glycerophosphoryl diester phosphodiesterase family.</text>
</comment>
<dbReference type="InterPro" id="IPR017946">
    <property type="entry name" value="PLC-like_Pdiesterase_TIM-brl"/>
</dbReference>
<dbReference type="Proteomes" id="UP000663834">
    <property type="component" value="Unassembled WGS sequence"/>
</dbReference>
<dbReference type="EMBL" id="CAJNOW010013889">
    <property type="protein sequence ID" value="CAF1626432.1"/>
    <property type="molecule type" value="Genomic_DNA"/>
</dbReference>
<name>A0A816CUM4_9BILA</name>
<evidence type="ECO:0000313" key="11">
    <source>
        <dbReference type="EMBL" id="CAF2122121.1"/>
    </source>
</evidence>
<dbReference type="SUPFAM" id="SSF51695">
    <property type="entry name" value="PLC-like phosphodiesterases"/>
    <property type="match status" value="1"/>
</dbReference>
<reference evidence="9" key="1">
    <citation type="submission" date="2021-02" db="EMBL/GenBank/DDBJ databases">
        <authorList>
            <person name="Nowell W R."/>
        </authorList>
    </citation>
    <scope>NUCLEOTIDE SEQUENCE</scope>
</reference>
<keyword evidence="15" id="KW-1185">Reference proteome</keyword>
<feature type="signal peptide" evidence="7">
    <location>
        <begin position="1"/>
        <end position="25"/>
    </location>
</feature>
<evidence type="ECO:0000256" key="5">
    <source>
        <dbReference type="ARBA" id="ARBA00022801"/>
    </source>
</evidence>
<gene>
    <name evidence="9" type="ORF">KQP761_LOCUS25441</name>
    <name evidence="12" type="ORF">OVN521_LOCUS6047</name>
    <name evidence="13" type="ORF">UXM345_LOCUS16350</name>
    <name evidence="10" type="ORF">WKI299_LOCUS19483</name>
    <name evidence="11" type="ORF">XDN619_LOCUS22930</name>
</gene>
<proteinExistence type="inferred from homology"/>
<evidence type="ECO:0000256" key="4">
    <source>
        <dbReference type="ARBA" id="ARBA00022798"/>
    </source>
</evidence>
<feature type="domain" description="GP-PDE" evidence="8">
    <location>
        <begin position="29"/>
        <end position="335"/>
    </location>
</feature>
<protein>
    <recommendedName>
        <fullName evidence="2">glycerophosphodiester phosphodiesterase</fullName>
        <ecNumber evidence="2">3.1.4.46</ecNumber>
    </recommendedName>
</protein>
<feature type="chain" id="PRO_5035609141" description="glycerophosphodiester phosphodiesterase" evidence="7">
    <location>
        <begin position="26"/>
        <end position="374"/>
    </location>
</feature>
<dbReference type="GO" id="GO:0008889">
    <property type="term" value="F:glycerophosphodiester phosphodiesterase activity"/>
    <property type="evidence" value="ECO:0007669"/>
    <property type="project" value="UniProtKB-EC"/>
</dbReference>
<dbReference type="Proteomes" id="UP000663856">
    <property type="component" value="Unassembled WGS sequence"/>
</dbReference>
<organism evidence="9 14">
    <name type="scientific">Rotaria magnacalcarata</name>
    <dbReference type="NCBI Taxonomy" id="392030"/>
    <lineage>
        <taxon>Eukaryota</taxon>
        <taxon>Metazoa</taxon>
        <taxon>Spiralia</taxon>
        <taxon>Gnathifera</taxon>
        <taxon>Rotifera</taxon>
        <taxon>Eurotatoria</taxon>
        <taxon>Bdelloidea</taxon>
        <taxon>Philodinida</taxon>
        <taxon>Philodinidae</taxon>
        <taxon>Rotaria</taxon>
    </lineage>
</organism>
<dbReference type="GO" id="GO:0006071">
    <property type="term" value="P:glycerol metabolic process"/>
    <property type="evidence" value="ECO:0007669"/>
    <property type="project" value="UniProtKB-KW"/>
</dbReference>
<dbReference type="EMBL" id="CAJNRF010008108">
    <property type="protein sequence ID" value="CAF2097583.1"/>
    <property type="molecule type" value="Genomic_DNA"/>
</dbReference>
<evidence type="ECO:0000313" key="12">
    <source>
        <dbReference type="EMBL" id="CAF3837575.1"/>
    </source>
</evidence>
<evidence type="ECO:0000256" key="3">
    <source>
        <dbReference type="ARBA" id="ARBA00022729"/>
    </source>
</evidence>
<dbReference type="PANTHER" id="PTHR43620">
    <property type="entry name" value="GLYCEROPHOSPHORYL DIESTER PHOSPHODIESTERASE"/>
    <property type="match status" value="1"/>
</dbReference>
<dbReference type="GO" id="GO:0006629">
    <property type="term" value="P:lipid metabolic process"/>
    <property type="evidence" value="ECO:0007669"/>
    <property type="project" value="InterPro"/>
</dbReference>
<dbReference type="EMBL" id="CAJNRG010010399">
    <property type="protein sequence ID" value="CAF2122121.1"/>
    <property type="molecule type" value="Genomic_DNA"/>
</dbReference>
<dbReference type="OrthoDB" id="1058301at2759"/>
<accession>A0A816CUM4</accession>
<comment type="catalytic activity">
    <reaction evidence="6">
        <text>a sn-glycero-3-phosphodiester + H2O = an alcohol + sn-glycerol 3-phosphate + H(+)</text>
        <dbReference type="Rhea" id="RHEA:12969"/>
        <dbReference type="ChEBI" id="CHEBI:15377"/>
        <dbReference type="ChEBI" id="CHEBI:15378"/>
        <dbReference type="ChEBI" id="CHEBI:30879"/>
        <dbReference type="ChEBI" id="CHEBI:57597"/>
        <dbReference type="ChEBI" id="CHEBI:83408"/>
        <dbReference type="EC" id="3.1.4.46"/>
    </reaction>
</comment>
<evidence type="ECO:0000313" key="9">
    <source>
        <dbReference type="EMBL" id="CAF1626432.1"/>
    </source>
</evidence>
<dbReference type="Pfam" id="PF03009">
    <property type="entry name" value="GDPD"/>
    <property type="match status" value="1"/>
</dbReference>
<comment type="caution">
    <text evidence="9">The sequence shown here is derived from an EMBL/GenBank/DDBJ whole genome shotgun (WGS) entry which is preliminary data.</text>
</comment>
<dbReference type="PANTHER" id="PTHR43620:SF7">
    <property type="entry name" value="GLYCEROPHOSPHODIESTER PHOSPHODIESTERASE GDPD5-RELATED"/>
    <property type="match status" value="1"/>
</dbReference>
<evidence type="ECO:0000256" key="6">
    <source>
        <dbReference type="ARBA" id="ARBA00047512"/>
    </source>
</evidence>
<evidence type="ECO:0000256" key="1">
    <source>
        <dbReference type="ARBA" id="ARBA00007277"/>
    </source>
</evidence>
<dbReference type="PROSITE" id="PS51704">
    <property type="entry name" value="GP_PDE"/>
    <property type="match status" value="1"/>
</dbReference>
<dbReference type="Proteomes" id="UP000663842">
    <property type="component" value="Unassembled WGS sequence"/>
</dbReference>
<evidence type="ECO:0000259" key="8">
    <source>
        <dbReference type="PROSITE" id="PS51704"/>
    </source>
</evidence>
<evidence type="ECO:0000313" key="10">
    <source>
        <dbReference type="EMBL" id="CAF2097583.1"/>
    </source>
</evidence>
<evidence type="ECO:0000313" key="14">
    <source>
        <dbReference type="Proteomes" id="UP000663834"/>
    </source>
</evidence>
<dbReference type="EMBL" id="CAJOBG010000621">
    <property type="protein sequence ID" value="CAF3837575.1"/>
    <property type="molecule type" value="Genomic_DNA"/>
</dbReference>
<keyword evidence="4" id="KW-0319">Glycerol metabolism</keyword>
<evidence type="ECO:0000313" key="15">
    <source>
        <dbReference type="Proteomes" id="UP000663866"/>
    </source>
</evidence>
<evidence type="ECO:0000256" key="2">
    <source>
        <dbReference type="ARBA" id="ARBA00012247"/>
    </source>
</evidence>
<dbReference type="EC" id="3.1.4.46" evidence="2"/>
<dbReference type="Proteomes" id="UP000663866">
    <property type="component" value="Unassembled WGS sequence"/>
</dbReference>